<dbReference type="Pfam" id="PF00501">
    <property type="entry name" value="AMP-binding"/>
    <property type="match status" value="1"/>
</dbReference>
<reference evidence="3" key="1">
    <citation type="journal article" date="2023" name="Comput. Struct. Biotechnol. J.">
        <title>Discovery of a novel marine Bacteroidetes with a rich repertoire of carbohydrate-active enzymes.</title>
        <authorList>
            <person name="Chen B."/>
            <person name="Liu G."/>
            <person name="Chen Q."/>
            <person name="Wang H."/>
            <person name="Liu L."/>
            <person name="Tang K."/>
        </authorList>
    </citation>
    <scope>NUCLEOTIDE SEQUENCE</scope>
    <source>
        <strain evidence="3">TK19036</strain>
    </source>
</reference>
<dbReference type="InterPro" id="IPR025110">
    <property type="entry name" value="AMP-bd_C"/>
</dbReference>
<dbReference type="GO" id="GO:0044550">
    <property type="term" value="P:secondary metabolite biosynthetic process"/>
    <property type="evidence" value="ECO:0007669"/>
    <property type="project" value="TreeGrafter"/>
</dbReference>
<organism evidence="3">
    <name type="scientific">Roseihalotalea indica</name>
    <dbReference type="NCBI Taxonomy" id="2867963"/>
    <lineage>
        <taxon>Bacteria</taxon>
        <taxon>Pseudomonadati</taxon>
        <taxon>Bacteroidota</taxon>
        <taxon>Cytophagia</taxon>
        <taxon>Cytophagales</taxon>
        <taxon>Catalimonadaceae</taxon>
        <taxon>Roseihalotalea</taxon>
    </lineage>
</organism>
<dbReference type="InterPro" id="IPR042099">
    <property type="entry name" value="ANL_N_sf"/>
</dbReference>
<dbReference type="InterPro" id="IPR020845">
    <property type="entry name" value="AMP-binding_CS"/>
</dbReference>
<feature type="domain" description="AMP-binding enzyme C-terminal" evidence="2">
    <location>
        <begin position="430"/>
        <end position="503"/>
    </location>
</feature>
<evidence type="ECO:0000259" key="1">
    <source>
        <dbReference type="Pfam" id="PF00501"/>
    </source>
</evidence>
<dbReference type="AlphaFoldDB" id="A0AA49JDN0"/>
<dbReference type="EMBL" id="CP120682">
    <property type="protein sequence ID" value="WKN36983.1"/>
    <property type="molecule type" value="Genomic_DNA"/>
</dbReference>
<proteinExistence type="predicted"/>
<gene>
    <name evidence="3" type="ORF">K4G66_31950</name>
</gene>
<dbReference type="Gene3D" id="3.40.50.12780">
    <property type="entry name" value="N-terminal domain of ligase-like"/>
    <property type="match status" value="1"/>
</dbReference>
<evidence type="ECO:0000259" key="2">
    <source>
        <dbReference type="Pfam" id="PF13193"/>
    </source>
</evidence>
<dbReference type="InterPro" id="IPR045851">
    <property type="entry name" value="AMP-bd_C_sf"/>
</dbReference>
<evidence type="ECO:0000313" key="3">
    <source>
        <dbReference type="EMBL" id="WKN36983.1"/>
    </source>
</evidence>
<sequence>MSYIYNLGLYFDKIAEEFNEKTALKYPQGTTYSYKVLQEKSNQLAHWLTKAGIRRGQVIAIFNYKSVESFALMLASLKIGVIYTNLDVSSPIARLSKMIDRCRPKAIFFDSTQSQKEFSGLEIPTYALQSNEVQNEVANCLTAVPPEITHVHADQPAYIMFTSGSTGFPKGAVISHQNLLNFIHWGQETFAVSENDTFTNVNPVYFDNSVFDFYVSLFSGATLVPVSVDDTKNGRKLIQIVEHAHCTIWFSVPSLLVYLLTTKALEEGKLSSLRKVIFGGEGFPKPKLKKLWSLLGNTATLYNVYGPTECTCICSSYIISEKDFNTLQELAPLGTIAANFDYFISAEAEEKETVKKGELCLMGPNVGWGYYNDHERTQKSFLESPVEKGFVQKIYRTGDLVEEREDGLIYILGRVDNQIKHMGYRIELEEVEAAINTLDGIKESSAIYHIIRERLGKIVAFIASDGHVEEKEVLDQLSGILPAYMMPASVKVMGQLPKNANGKIDRAKLKELV</sequence>
<dbReference type="GO" id="GO:0031177">
    <property type="term" value="F:phosphopantetheine binding"/>
    <property type="evidence" value="ECO:0007669"/>
    <property type="project" value="TreeGrafter"/>
</dbReference>
<name>A0AA49JDN0_9BACT</name>
<protein>
    <submittedName>
        <fullName evidence="3">Amino acid adenylation domain-containing protein</fullName>
    </submittedName>
</protein>
<dbReference type="Gene3D" id="3.30.300.30">
    <property type="match status" value="1"/>
</dbReference>
<dbReference type="PANTHER" id="PTHR45527:SF1">
    <property type="entry name" value="FATTY ACID SYNTHASE"/>
    <property type="match status" value="1"/>
</dbReference>
<dbReference type="SUPFAM" id="SSF56801">
    <property type="entry name" value="Acetyl-CoA synthetase-like"/>
    <property type="match status" value="1"/>
</dbReference>
<dbReference type="GO" id="GO:0005737">
    <property type="term" value="C:cytoplasm"/>
    <property type="evidence" value="ECO:0007669"/>
    <property type="project" value="TreeGrafter"/>
</dbReference>
<dbReference type="Pfam" id="PF13193">
    <property type="entry name" value="AMP-binding_C"/>
    <property type="match status" value="1"/>
</dbReference>
<dbReference type="CDD" id="cd05930">
    <property type="entry name" value="A_NRPS"/>
    <property type="match status" value="1"/>
</dbReference>
<dbReference type="InterPro" id="IPR000873">
    <property type="entry name" value="AMP-dep_synth/lig_dom"/>
</dbReference>
<feature type="domain" description="AMP-dependent synthetase/ligase" evidence="1">
    <location>
        <begin position="11"/>
        <end position="371"/>
    </location>
</feature>
<dbReference type="PROSITE" id="PS00455">
    <property type="entry name" value="AMP_BINDING"/>
    <property type="match status" value="1"/>
</dbReference>
<dbReference type="InterPro" id="IPR010071">
    <property type="entry name" value="AA_adenyl_dom"/>
</dbReference>
<accession>A0AA49JDN0</accession>
<dbReference type="NCBIfam" id="TIGR01733">
    <property type="entry name" value="AA-adenyl-dom"/>
    <property type="match status" value="1"/>
</dbReference>
<reference evidence="3" key="2">
    <citation type="journal article" date="2024" name="Antonie Van Leeuwenhoek">
        <title>Roseihalotalea indica gen. nov., sp. nov., a halophilic Bacteroidetes from mesopelagic Southwest Indian Ocean with higher carbohydrate metabolic potential.</title>
        <authorList>
            <person name="Chen B."/>
            <person name="Zhang M."/>
            <person name="Lin D."/>
            <person name="Ye J."/>
            <person name="Tang K."/>
        </authorList>
    </citation>
    <scope>NUCLEOTIDE SEQUENCE</scope>
    <source>
        <strain evidence="3">TK19036</strain>
    </source>
</reference>
<dbReference type="PANTHER" id="PTHR45527">
    <property type="entry name" value="NONRIBOSOMAL PEPTIDE SYNTHETASE"/>
    <property type="match status" value="1"/>
</dbReference>
<dbReference type="GO" id="GO:0043041">
    <property type="term" value="P:amino acid activation for nonribosomal peptide biosynthetic process"/>
    <property type="evidence" value="ECO:0007669"/>
    <property type="project" value="TreeGrafter"/>
</dbReference>